<dbReference type="Proteomes" id="UP000614424">
    <property type="component" value="Unassembled WGS sequence"/>
</dbReference>
<sequence>GTCVRDNDPVAEICDDGLDNDCDGDTDSADSDCVSTCTDNDTRTCDTGQQGICQAGTETCSSGAWGSCIADNSPVAEDCGDGLDNDCDGFTDANDPDCQSACVPVNDHDCLTAADYPSACLGCHDGGVGGVQYDDAFNSVHYKWTGPGEDMTNEPGTDQGKLTNAMNTYCINILGNWGVCGSCHAGRGLKPGTGDTKANVDCLMCHNEEYALARVRLGDGSMGAPTLTDSMVQPATPTKTNCLKCHAFGGGANAIKRGDIANELITNTDPEYDVHMNNAGANLQCINCHSFNGMHKVSGKGSDLRPTDFESEVSCESCHNNKPDGSGWSHALAGVRGEPDRHMPKVSCQACHIPTYGKTHTEMHRTWTTHIDGTDATTCDEANPCPGHPDHDANTEPMVPAYKFWNRMSDNYLLGDIAQINPDTGNSFQTSMPQGDIGEYNGKLYPFKYKTSEAPISTDGKIIAVDTFEYLKGTGNINTAVAKGVANMRAAGISVGDFDYWGTSDTYGLITHGVTPAASIAGCDQCHGAWDLASDNMLDAMGYTLKGVKEEVCGQCHDGTKKMPRDHERMHGHVQKGSGIDCLYCHDFSRATSRGLCSPCDPACDDEFADTNANYPHVCN</sequence>
<dbReference type="Gene3D" id="1.10.1130.10">
    <property type="entry name" value="Flavocytochrome C3, Chain A"/>
    <property type="match status" value="1"/>
</dbReference>
<evidence type="ECO:0000313" key="2">
    <source>
        <dbReference type="Proteomes" id="UP000614424"/>
    </source>
</evidence>
<reference evidence="1 2" key="1">
    <citation type="submission" date="2020-08" db="EMBL/GenBank/DDBJ databases">
        <title>Bridging the membrane lipid divide: bacteria of the FCB group superphylum have the potential to synthesize archaeal ether lipids.</title>
        <authorList>
            <person name="Villanueva L."/>
            <person name="Von Meijenfeldt F.A.B."/>
            <person name="Westbye A.B."/>
            <person name="Yadav S."/>
            <person name="Hopmans E.C."/>
            <person name="Dutilh B.E."/>
            <person name="Sinninghe Damste J.S."/>
        </authorList>
    </citation>
    <scope>NUCLEOTIDE SEQUENCE [LARGE SCALE GENOMIC DNA]</scope>
    <source>
        <strain evidence="1">NIOZ-UU47</strain>
    </source>
</reference>
<evidence type="ECO:0008006" key="3">
    <source>
        <dbReference type="Google" id="ProtNLM"/>
    </source>
</evidence>
<dbReference type="InterPro" id="IPR036280">
    <property type="entry name" value="Multihaem_cyt_sf"/>
</dbReference>
<dbReference type="InterPro" id="IPR024673">
    <property type="entry name" value="Octahem_Cyt_c"/>
</dbReference>
<accession>A0A8J6NFH1</accession>
<dbReference type="EMBL" id="JACNJZ010000116">
    <property type="protein sequence ID" value="MBC8317938.1"/>
    <property type="molecule type" value="Genomic_DNA"/>
</dbReference>
<name>A0A8J6NFH1_9BACT</name>
<dbReference type="AlphaFoldDB" id="A0A8J6NFH1"/>
<comment type="caution">
    <text evidence="1">The sequence shown here is derived from an EMBL/GenBank/DDBJ whole genome shotgun (WGS) entry which is preliminary data.</text>
</comment>
<feature type="non-terminal residue" evidence="1">
    <location>
        <position position="1"/>
    </location>
</feature>
<gene>
    <name evidence="1" type="ORF">H8E41_08520</name>
</gene>
<protein>
    <recommendedName>
        <fullName evidence="3">Cytochrome c-552/4 domain-containing protein</fullName>
    </recommendedName>
</protein>
<evidence type="ECO:0000313" key="1">
    <source>
        <dbReference type="EMBL" id="MBC8317938.1"/>
    </source>
</evidence>
<proteinExistence type="predicted"/>
<dbReference type="Pfam" id="PF11783">
    <property type="entry name" value="Cytochrome_cB"/>
    <property type="match status" value="1"/>
</dbReference>
<organism evidence="1 2">
    <name type="scientific">Candidatus Desulfobia pelagia</name>
    <dbReference type="NCBI Taxonomy" id="2841692"/>
    <lineage>
        <taxon>Bacteria</taxon>
        <taxon>Pseudomonadati</taxon>
        <taxon>Thermodesulfobacteriota</taxon>
        <taxon>Desulfobulbia</taxon>
        <taxon>Desulfobulbales</taxon>
        <taxon>Desulfobulbaceae</taxon>
        <taxon>Candidatus Desulfobia</taxon>
    </lineage>
</organism>
<dbReference type="SUPFAM" id="SSF48695">
    <property type="entry name" value="Multiheme cytochromes"/>
    <property type="match status" value="2"/>
</dbReference>